<feature type="compositionally biased region" description="Polar residues" evidence="1">
    <location>
        <begin position="1"/>
        <end position="10"/>
    </location>
</feature>
<evidence type="ECO:0000256" key="1">
    <source>
        <dbReference type="SAM" id="MobiDB-lite"/>
    </source>
</evidence>
<accession>A0A067MF44</accession>
<organism evidence="2 3">
    <name type="scientific">Botryobasidium botryosum (strain FD-172 SS1)</name>
    <dbReference type="NCBI Taxonomy" id="930990"/>
    <lineage>
        <taxon>Eukaryota</taxon>
        <taxon>Fungi</taxon>
        <taxon>Dikarya</taxon>
        <taxon>Basidiomycota</taxon>
        <taxon>Agaricomycotina</taxon>
        <taxon>Agaricomycetes</taxon>
        <taxon>Cantharellales</taxon>
        <taxon>Botryobasidiaceae</taxon>
        <taxon>Botryobasidium</taxon>
    </lineage>
</organism>
<dbReference type="EMBL" id="KL198039">
    <property type="protein sequence ID" value="KDQ14184.1"/>
    <property type="molecule type" value="Genomic_DNA"/>
</dbReference>
<name>A0A067MF44_BOTB1</name>
<reference evidence="3" key="1">
    <citation type="journal article" date="2014" name="Proc. Natl. Acad. Sci. U.S.A.">
        <title>Extensive sampling of basidiomycete genomes demonstrates inadequacy of the white-rot/brown-rot paradigm for wood decay fungi.</title>
        <authorList>
            <person name="Riley R."/>
            <person name="Salamov A.A."/>
            <person name="Brown D.W."/>
            <person name="Nagy L.G."/>
            <person name="Floudas D."/>
            <person name="Held B.W."/>
            <person name="Levasseur A."/>
            <person name="Lombard V."/>
            <person name="Morin E."/>
            <person name="Otillar R."/>
            <person name="Lindquist E.A."/>
            <person name="Sun H."/>
            <person name="LaButti K.M."/>
            <person name="Schmutz J."/>
            <person name="Jabbour D."/>
            <person name="Luo H."/>
            <person name="Baker S.E."/>
            <person name="Pisabarro A.G."/>
            <person name="Walton J.D."/>
            <person name="Blanchette R.A."/>
            <person name="Henrissat B."/>
            <person name="Martin F."/>
            <person name="Cullen D."/>
            <person name="Hibbett D.S."/>
            <person name="Grigoriev I.V."/>
        </authorList>
    </citation>
    <scope>NUCLEOTIDE SEQUENCE [LARGE SCALE GENOMIC DNA]</scope>
    <source>
        <strain evidence="3">FD-172 SS1</strain>
    </source>
</reference>
<proteinExistence type="predicted"/>
<dbReference type="HOGENOM" id="CLU_1510339_0_0_1"/>
<sequence length="178" mass="19002">MTYSCEQQGNHEPVKETVRSDHGSGSNEDIANAGTLEDAYVSVSGKMAENEGARTGGKQSEKERKNSDFLYFTADMLLASTGCEDVVPHGGVAPSNHRLIAFDVDGIRGSLAQRIQRGRLRQIFSEQSSALWAALVPGELPAVMCAAYGTTFQKPWGVEDVGASTETSLEYAVALTAA</sequence>
<protein>
    <submittedName>
        <fullName evidence="2">Uncharacterized protein</fullName>
    </submittedName>
</protein>
<evidence type="ECO:0000313" key="3">
    <source>
        <dbReference type="Proteomes" id="UP000027195"/>
    </source>
</evidence>
<dbReference type="InParanoid" id="A0A067MF44"/>
<dbReference type="Proteomes" id="UP000027195">
    <property type="component" value="Unassembled WGS sequence"/>
</dbReference>
<dbReference type="AlphaFoldDB" id="A0A067MF44"/>
<keyword evidence="3" id="KW-1185">Reference proteome</keyword>
<evidence type="ECO:0000313" key="2">
    <source>
        <dbReference type="EMBL" id="KDQ14184.1"/>
    </source>
</evidence>
<feature type="compositionally biased region" description="Basic and acidic residues" evidence="1">
    <location>
        <begin position="12"/>
        <end position="22"/>
    </location>
</feature>
<feature type="region of interest" description="Disordered" evidence="1">
    <location>
        <begin position="1"/>
        <end position="35"/>
    </location>
</feature>
<gene>
    <name evidence="2" type="ORF">BOTBODRAFT_44814</name>
</gene>